<dbReference type="PROSITE" id="PS50045">
    <property type="entry name" value="SIGMA54_INTERACT_4"/>
    <property type="match status" value="1"/>
</dbReference>
<dbReference type="Pfam" id="PF02954">
    <property type="entry name" value="HTH_8"/>
    <property type="match status" value="1"/>
</dbReference>
<dbReference type="PANTHER" id="PTHR32071">
    <property type="entry name" value="TRANSCRIPTIONAL REGULATORY PROTEIN"/>
    <property type="match status" value="1"/>
</dbReference>
<dbReference type="InterPro" id="IPR058031">
    <property type="entry name" value="AAA_lid_NorR"/>
</dbReference>
<evidence type="ECO:0000256" key="1">
    <source>
        <dbReference type="ARBA" id="ARBA00022741"/>
    </source>
</evidence>
<dbReference type="InterPro" id="IPR002078">
    <property type="entry name" value="Sigma_54_int"/>
</dbReference>
<evidence type="ECO:0000256" key="3">
    <source>
        <dbReference type="ARBA" id="ARBA00023015"/>
    </source>
</evidence>
<sequence>MADSAMEVAREQYLAAQGRSSTVRPMVIASWQRSIGHQVNMTRLDAPFVEDPDLDTPLVKAASPILEALHEQLANEPVATMLTDKSGLVLERRVTHEGLTTRLNHVSLAPGHVYAEEFVGTNGIGTALASARPTVISGPEHYVEELRFFHCAAVPILHPTRRVALGAFNLTATVASGSGSMALALAASTARQIERELALISSQREYVLFERYLETCRAIRHTPVLAFNADVVMMNDRLRASITGGDQTALLSHAREIAQDGSLADGRTLILPSGLVVEIRRSPVGNDEAQEAGEVLQVRLVGRPRSSVRAHPPRRISGLVGSDPAWVKSVAEAEAAYRARSWICIFGEAGAGKVHLIGAIHRAHGGTPPLVLDPPVEESPETECAWVASLALSVTDPENVVIVRNAHWMSARLRTLVVDQLSLRSPANSARIVLTAQASAVAPEDELVTLCGTHIDIPPLRHRHDDVLALIRFFLRRYRPHEDLHLSPATEHALQRYPWPENVRQLEQTVRLLSRRHTKSTIEPTDLPPEFRVQGRSKLTTLEEVERDAILKGLVEHDRNVLQTARDLGISRATIYRKMRRYGIDTTRL</sequence>
<feature type="domain" description="Sigma-54 factor interaction" evidence="5">
    <location>
        <begin position="392"/>
        <end position="515"/>
    </location>
</feature>
<dbReference type="Proteomes" id="UP000008914">
    <property type="component" value="Chromosome"/>
</dbReference>
<dbReference type="HOGENOM" id="CLU_000445_8_12_11"/>
<dbReference type="Pfam" id="PF25601">
    <property type="entry name" value="AAA_lid_14"/>
    <property type="match status" value="1"/>
</dbReference>
<keyword evidence="3" id="KW-0805">Transcription regulation</keyword>
<gene>
    <name evidence="6" type="ordered locus">Intca_0336</name>
</gene>
<dbReference type="eggNOG" id="COG3284">
    <property type="taxonomic scope" value="Bacteria"/>
</dbReference>
<dbReference type="Gene3D" id="1.10.8.60">
    <property type="match status" value="1"/>
</dbReference>
<dbReference type="AlphaFoldDB" id="E6S7J2"/>
<dbReference type="InterPro" id="IPR002197">
    <property type="entry name" value="HTH_Fis"/>
</dbReference>
<name>E6S7J2_INTC7</name>
<dbReference type="InterPro" id="IPR029016">
    <property type="entry name" value="GAF-like_dom_sf"/>
</dbReference>
<dbReference type="EMBL" id="CP002343">
    <property type="protein sequence ID" value="ADU46887.1"/>
    <property type="molecule type" value="Genomic_DNA"/>
</dbReference>
<dbReference type="STRING" id="710696.Intca_0336"/>
<dbReference type="InterPro" id="IPR009057">
    <property type="entry name" value="Homeodomain-like_sf"/>
</dbReference>
<keyword evidence="2" id="KW-0067">ATP-binding</keyword>
<dbReference type="GO" id="GO:0005524">
    <property type="term" value="F:ATP binding"/>
    <property type="evidence" value="ECO:0007669"/>
    <property type="project" value="UniProtKB-KW"/>
</dbReference>
<keyword evidence="1" id="KW-0547">Nucleotide-binding</keyword>
<evidence type="ECO:0000256" key="2">
    <source>
        <dbReference type="ARBA" id="ARBA00022840"/>
    </source>
</evidence>
<dbReference type="KEGG" id="ica:Intca_0336"/>
<dbReference type="SUPFAM" id="SSF52540">
    <property type="entry name" value="P-loop containing nucleoside triphosphate hydrolases"/>
    <property type="match status" value="1"/>
</dbReference>
<evidence type="ECO:0000259" key="5">
    <source>
        <dbReference type="PROSITE" id="PS50045"/>
    </source>
</evidence>
<proteinExistence type="predicted"/>
<reference evidence="6 7" key="1">
    <citation type="journal article" date="2010" name="Stand. Genomic Sci.">
        <title>Complete genome sequence of Intrasporangium calvum type strain (7 KIP).</title>
        <authorList>
            <person name="Del Rio T.G."/>
            <person name="Chertkov O."/>
            <person name="Yasawong M."/>
            <person name="Lucas S."/>
            <person name="Deshpande S."/>
            <person name="Cheng J.F."/>
            <person name="Detter C."/>
            <person name="Tapia R."/>
            <person name="Han C."/>
            <person name="Goodwin L."/>
            <person name="Pitluck S."/>
            <person name="Liolios K."/>
            <person name="Ivanova N."/>
            <person name="Mavromatis K."/>
            <person name="Pati A."/>
            <person name="Chen A."/>
            <person name="Palaniappan K."/>
            <person name="Land M."/>
            <person name="Hauser L."/>
            <person name="Chang Y.J."/>
            <person name="Jeffries C.D."/>
            <person name="Rohde M."/>
            <person name="Pukall R."/>
            <person name="Sikorski J."/>
            <person name="Goker M."/>
            <person name="Woyke T."/>
            <person name="Bristow J."/>
            <person name="Eisen J.A."/>
            <person name="Markowitz V."/>
            <person name="Hugenholtz P."/>
            <person name="Kyrpides N.C."/>
            <person name="Klenk H.P."/>
            <person name="Lapidus A."/>
        </authorList>
    </citation>
    <scope>NUCLEOTIDE SEQUENCE [LARGE SCALE GENOMIC DNA]</scope>
    <source>
        <strain evidence="7">ATCC 23552 / DSM 43043 / JCM 3097 / NBRC 12989 / 7 KIP</strain>
    </source>
</reference>
<dbReference type="Gene3D" id="3.30.450.40">
    <property type="match status" value="1"/>
</dbReference>
<keyword evidence="7" id="KW-1185">Reference proteome</keyword>
<evidence type="ECO:0000256" key="4">
    <source>
        <dbReference type="ARBA" id="ARBA00023163"/>
    </source>
</evidence>
<dbReference type="GO" id="GO:0006355">
    <property type="term" value="P:regulation of DNA-templated transcription"/>
    <property type="evidence" value="ECO:0007669"/>
    <property type="project" value="InterPro"/>
</dbReference>
<dbReference type="InterPro" id="IPR027417">
    <property type="entry name" value="P-loop_NTPase"/>
</dbReference>
<protein>
    <submittedName>
        <fullName evidence="6">GAF modulated sigma54 specific transcriptional regulator, Fis family</fullName>
    </submittedName>
</protein>
<dbReference type="OrthoDB" id="5496274at2"/>
<evidence type="ECO:0000313" key="7">
    <source>
        <dbReference type="Proteomes" id="UP000008914"/>
    </source>
</evidence>
<keyword evidence="4" id="KW-0804">Transcription</keyword>
<dbReference type="Gene3D" id="1.10.10.60">
    <property type="entry name" value="Homeodomain-like"/>
    <property type="match status" value="1"/>
</dbReference>
<evidence type="ECO:0000313" key="6">
    <source>
        <dbReference type="EMBL" id="ADU46887.1"/>
    </source>
</evidence>
<dbReference type="SUPFAM" id="SSF46689">
    <property type="entry name" value="Homeodomain-like"/>
    <property type="match status" value="1"/>
</dbReference>
<accession>E6S7J2</accession>
<dbReference type="PANTHER" id="PTHR32071:SF122">
    <property type="entry name" value="SIGMA FACTOR"/>
    <property type="match status" value="1"/>
</dbReference>
<dbReference type="GO" id="GO:0043565">
    <property type="term" value="F:sequence-specific DNA binding"/>
    <property type="evidence" value="ECO:0007669"/>
    <property type="project" value="InterPro"/>
</dbReference>
<organism evidence="6 7">
    <name type="scientific">Intrasporangium calvum (strain ATCC 23552 / DSM 43043 / JCM 3097 / NBRC 12989 / NCIMB 10167 / NRRL B-3866 / 7 KIP)</name>
    <dbReference type="NCBI Taxonomy" id="710696"/>
    <lineage>
        <taxon>Bacteria</taxon>
        <taxon>Bacillati</taxon>
        <taxon>Actinomycetota</taxon>
        <taxon>Actinomycetes</taxon>
        <taxon>Micrococcales</taxon>
        <taxon>Intrasporangiaceae</taxon>
        <taxon>Intrasporangium</taxon>
    </lineage>
</organism>